<keyword evidence="1" id="KW-0328">Glycosyltransferase</keyword>
<reference evidence="4 5" key="1">
    <citation type="journal article" date="2019" name="Nat. Med.">
        <title>A library of human gut bacterial isolates paired with longitudinal multiomics data enables mechanistic microbiome research.</title>
        <authorList>
            <person name="Poyet M."/>
            <person name="Groussin M."/>
            <person name="Gibbons S.M."/>
            <person name="Avila-Pacheco J."/>
            <person name="Jiang X."/>
            <person name="Kearney S.M."/>
            <person name="Perrotta A.R."/>
            <person name="Berdy B."/>
            <person name="Zhao S."/>
            <person name="Lieberman T.D."/>
            <person name="Swanson P.K."/>
            <person name="Smith M."/>
            <person name="Roesemann S."/>
            <person name="Alexander J.E."/>
            <person name="Rich S.A."/>
            <person name="Livny J."/>
            <person name="Vlamakis H."/>
            <person name="Clish C."/>
            <person name="Bullock K."/>
            <person name="Deik A."/>
            <person name="Scott J."/>
            <person name="Pierce K.A."/>
            <person name="Xavier R.J."/>
            <person name="Alm E.J."/>
        </authorList>
    </citation>
    <scope>NUCLEOTIDE SEQUENCE [LARGE SCALE GENOMIC DNA]</scope>
    <source>
        <strain evidence="4 5">BIOML-A1</strain>
    </source>
</reference>
<dbReference type="PANTHER" id="PTHR22916">
    <property type="entry name" value="GLYCOSYLTRANSFERASE"/>
    <property type="match status" value="1"/>
</dbReference>
<dbReference type="RefSeq" id="WP_161234155.1">
    <property type="nucleotide sequence ID" value="NZ_JBCPBX010000037.1"/>
</dbReference>
<dbReference type="SUPFAM" id="SSF53448">
    <property type="entry name" value="Nucleotide-diphospho-sugar transferases"/>
    <property type="match status" value="1"/>
</dbReference>
<dbReference type="GO" id="GO:0016757">
    <property type="term" value="F:glycosyltransferase activity"/>
    <property type="evidence" value="ECO:0007669"/>
    <property type="project" value="UniProtKB-KW"/>
</dbReference>
<sequence>MEKLISIIVPVYNVSQYIDRCMTSLLNQTYRNIEIIMVDDGSLDNCGIKCDQYAAKDLRVRVIHKKNAGLGMARNVGLDIAQGQYVTFIDSDDYTDVRMIERLYRRLQYENADTCFCRYYDRTADGRNLLARETYKKDRYDGEKVKELLLGMIGSLPGASGDVEIGMSVWKGLYSLDIIKKYGIFFPSEREYISEDIIFHMQYLIKAQCVVIEETPNYYYCDNGTSLTKSYKANRFRMEKILLKKEIQELDQIFEPEVYRQRLYKAFLGRVRRCIAQEVILNPKKQSVRKNIRVICKDETVQKVIKDFDSSHLQIMKRLVNALIQYKCILALMILFKIKR</sequence>
<feature type="domain" description="Glycosyltransferase 2-like" evidence="3">
    <location>
        <begin position="6"/>
        <end position="133"/>
    </location>
</feature>
<dbReference type="InterPro" id="IPR029044">
    <property type="entry name" value="Nucleotide-diphossugar_trans"/>
</dbReference>
<evidence type="ECO:0000313" key="5">
    <source>
        <dbReference type="Proteomes" id="UP000477285"/>
    </source>
</evidence>
<accession>A0A6L8T5R5</accession>
<dbReference type="AlphaFoldDB" id="A0A6L8T5R5"/>
<dbReference type="EMBL" id="WWVQ01000056">
    <property type="protein sequence ID" value="MZL34860.1"/>
    <property type="molecule type" value="Genomic_DNA"/>
</dbReference>
<proteinExistence type="predicted"/>
<evidence type="ECO:0000259" key="3">
    <source>
        <dbReference type="Pfam" id="PF00535"/>
    </source>
</evidence>
<dbReference type="Gene3D" id="3.90.550.10">
    <property type="entry name" value="Spore Coat Polysaccharide Biosynthesis Protein SpsA, Chain A"/>
    <property type="match status" value="1"/>
</dbReference>
<evidence type="ECO:0000256" key="2">
    <source>
        <dbReference type="ARBA" id="ARBA00022679"/>
    </source>
</evidence>
<comment type="caution">
    <text evidence="4">The sequence shown here is derived from an EMBL/GenBank/DDBJ whole genome shotgun (WGS) entry which is preliminary data.</text>
</comment>
<protein>
    <submittedName>
        <fullName evidence="4">Glycosyltransferase</fullName>
    </submittedName>
</protein>
<dbReference type="Pfam" id="PF00535">
    <property type="entry name" value="Glycos_transf_2"/>
    <property type="match status" value="1"/>
</dbReference>
<gene>
    <name evidence="4" type="ORF">GT728_17095</name>
</gene>
<keyword evidence="2 4" id="KW-0808">Transferase</keyword>
<dbReference type="InterPro" id="IPR001173">
    <property type="entry name" value="Glyco_trans_2-like"/>
</dbReference>
<dbReference type="Proteomes" id="UP000477285">
    <property type="component" value="Unassembled WGS sequence"/>
</dbReference>
<organism evidence="4 5">
    <name type="scientific">Blautia wexlerae</name>
    <dbReference type="NCBI Taxonomy" id="418240"/>
    <lineage>
        <taxon>Bacteria</taxon>
        <taxon>Bacillati</taxon>
        <taxon>Bacillota</taxon>
        <taxon>Clostridia</taxon>
        <taxon>Lachnospirales</taxon>
        <taxon>Lachnospiraceae</taxon>
        <taxon>Blautia</taxon>
    </lineage>
</organism>
<evidence type="ECO:0000313" key="4">
    <source>
        <dbReference type="EMBL" id="MZL34860.1"/>
    </source>
</evidence>
<dbReference type="PANTHER" id="PTHR22916:SF51">
    <property type="entry name" value="GLYCOSYLTRANSFERASE EPSH-RELATED"/>
    <property type="match status" value="1"/>
</dbReference>
<dbReference type="CDD" id="cd00761">
    <property type="entry name" value="Glyco_tranf_GTA_type"/>
    <property type="match status" value="1"/>
</dbReference>
<name>A0A6L8T5R5_9FIRM</name>
<evidence type="ECO:0000256" key="1">
    <source>
        <dbReference type="ARBA" id="ARBA00022676"/>
    </source>
</evidence>